<sequence>MRVAVVGTGRMGAAMAARVAGAGHDLTVWNRTPAKAEGLGGPVAGTAREAVADADVVVVSLADDAAVRAAYGGPDGLVAGLGPEQVVVDTSTVAPETVRALAGDVAATGAALLDTPVSGSVPSVESGTILVMAGGDADALERARPALESFAERIILLGPVGAGATMKLAVNAMVFGLNQTLAESLVLAERAGVDREQAYEVIASSAVAAPFVHYKRAAFADPGSAPVAFALDLVAKDLDLAAALAAEVGAEVPQLATNRGVVGDAIAAGRGGEDLSALAEHLRGG</sequence>
<dbReference type="RefSeq" id="WP_157340152.1">
    <property type="nucleotide sequence ID" value="NZ_WSEK01000004.1"/>
</dbReference>
<evidence type="ECO:0000256" key="3">
    <source>
        <dbReference type="ARBA" id="ARBA00023027"/>
    </source>
</evidence>
<evidence type="ECO:0000313" key="7">
    <source>
        <dbReference type="EMBL" id="MVQ48068.1"/>
    </source>
</evidence>
<feature type="active site" evidence="4">
    <location>
        <position position="167"/>
    </location>
</feature>
<dbReference type="InterPro" id="IPR036291">
    <property type="entry name" value="NAD(P)-bd_dom_sf"/>
</dbReference>
<dbReference type="InterPro" id="IPR008927">
    <property type="entry name" value="6-PGluconate_DH-like_C_sf"/>
</dbReference>
<dbReference type="Pfam" id="PF03446">
    <property type="entry name" value="NAD_binding_2"/>
    <property type="match status" value="1"/>
</dbReference>
<proteinExistence type="inferred from homology"/>
<dbReference type="GO" id="GO:0016491">
    <property type="term" value="F:oxidoreductase activity"/>
    <property type="evidence" value="ECO:0007669"/>
    <property type="project" value="UniProtKB-KW"/>
</dbReference>
<dbReference type="PANTHER" id="PTHR43580:SF2">
    <property type="entry name" value="CYTOKINE-LIKE NUCLEAR FACTOR N-PAC"/>
    <property type="match status" value="1"/>
</dbReference>
<keyword evidence="3" id="KW-0520">NAD</keyword>
<evidence type="ECO:0000256" key="4">
    <source>
        <dbReference type="PIRSR" id="PIRSR000103-1"/>
    </source>
</evidence>
<reference evidence="7 8" key="1">
    <citation type="submission" date="2019-12" db="EMBL/GenBank/DDBJ databases">
        <authorList>
            <person name="Huq M.A."/>
        </authorList>
    </citation>
    <scope>NUCLEOTIDE SEQUENCE [LARGE SCALE GENOMIC DNA]</scope>
    <source>
        <strain evidence="7 8">MAH-18</strain>
    </source>
</reference>
<accession>A0A6L6XMA0</accession>
<comment type="similarity">
    <text evidence="1">Belongs to the HIBADH-related family.</text>
</comment>
<protein>
    <submittedName>
        <fullName evidence="7">NAD-binding protein</fullName>
    </submittedName>
</protein>
<gene>
    <name evidence="7" type="ORF">GON03_02670</name>
</gene>
<dbReference type="Pfam" id="PF14833">
    <property type="entry name" value="NAD_binding_11"/>
    <property type="match status" value="1"/>
</dbReference>
<dbReference type="PANTHER" id="PTHR43580">
    <property type="entry name" value="OXIDOREDUCTASE GLYR1-RELATED"/>
    <property type="match status" value="1"/>
</dbReference>
<name>A0A6L6XMA0_9ACTN</name>
<evidence type="ECO:0000259" key="5">
    <source>
        <dbReference type="Pfam" id="PF03446"/>
    </source>
</evidence>
<dbReference type="PIRSF" id="PIRSF000103">
    <property type="entry name" value="HIBADH"/>
    <property type="match status" value="1"/>
</dbReference>
<dbReference type="InterPro" id="IPR013328">
    <property type="entry name" value="6PGD_dom2"/>
</dbReference>
<dbReference type="SUPFAM" id="SSF48179">
    <property type="entry name" value="6-phosphogluconate dehydrogenase C-terminal domain-like"/>
    <property type="match status" value="1"/>
</dbReference>
<comment type="caution">
    <text evidence="7">The sequence shown here is derived from an EMBL/GenBank/DDBJ whole genome shotgun (WGS) entry which is preliminary data.</text>
</comment>
<dbReference type="GO" id="GO:0050661">
    <property type="term" value="F:NADP binding"/>
    <property type="evidence" value="ECO:0007669"/>
    <property type="project" value="InterPro"/>
</dbReference>
<dbReference type="Gene3D" id="1.10.1040.10">
    <property type="entry name" value="N-(1-d-carboxylethyl)-l-norvaline Dehydrogenase, domain 2"/>
    <property type="match status" value="1"/>
</dbReference>
<dbReference type="SUPFAM" id="SSF51735">
    <property type="entry name" value="NAD(P)-binding Rossmann-fold domains"/>
    <property type="match status" value="1"/>
</dbReference>
<dbReference type="InterPro" id="IPR051265">
    <property type="entry name" value="HIBADH-related_NP60_sf"/>
</dbReference>
<dbReference type="GO" id="GO:0051287">
    <property type="term" value="F:NAD binding"/>
    <property type="evidence" value="ECO:0007669"/>
    <property type="project" value="InterPro"/>
</dbReference>
<dbReference type="Proteomes" id="UP000473525">
    <property type="component" value="Unassembled WGS sequence"/>
</dbReference>
<feature type="domain" description="6-phosphogluconate dehydrogenase NADP-binding" evidence="5">
    <location>
        <begin position="2"/>
        <end position="158"/>
    </location>
</feature>
<organism evidence="7 8">
    <name type="scientific">Nocardioides agri</name>
    <dbReference type="NCBI Taxonomy" id="2682843"/>
    <lineage>
        <taxon>Bacteria</taxon>
        <taxon>Bacillati</taxon>
        <taxon>Actinomycetota</taxon>
        <taxon>Actinomycetes</taxon>
        <taxon>Propionibacteriales</taxon>
        <taxon>Nocardioidaceae</taxon>
        <taxon>Nocardioides</taxon>
    </lineage>
</organism>
<dbReference type="InterPro" id="IPR015815">
    <property type="entry name" value="HIBADH-related"/>
</dbReference>
<evidence type="ECO:0000259" key="6">
    <source>
        <dbReference type="Pfam" id="PF14833"/>
    </source>
</evidence>
<evidence type="ECO:0000256" key="2">
    <source>
        <dbReference type="ARBA" id="ARBA00023002"/>
    </source>
</evidence>
<keyword evidence="8" id="KW-1185">Reference proteome</keyword>
<dbReference type="EMBL" id="WSEK01000004">
    <property type="protein sequence ID" value="MVQ48068.1"/>
    <property type="molecule type" value="Genomic_DNA"/>
</dbReference>
<evidence type="ECO:0000256" key="1">
    <source>
        <dbReference type="ARBA" id="ARBA00009080"/>
    </source>
</evidence>
<dbReference type="AlphaFoldDB" id="A0A6L6XMA0"/>
<dbReference type="InterPro" id="IPR029154">
    <property type="entry name" value="HIBADH-like_NADP-bd"/>
</dbReference>
<dbReference type="InterPro" id="IPR006115">
    <property type="entry name" value="6PGDH_NADP-bd"/>
</dbReference>
<feature type="domain" description="3-hydroxyisobutyrate dehydrogenase-like NAD-binding" evidence="6">
    <location>
        <begin position="161"/>
        <end position="281"/>
    </location>
</feature>
<keyword evidence="2" id="KW-0560">Oxidoreductase</keyword>
<dbReference type="Gene3D" id="3.40.50.720">
    <property type="entry name" value="NAD(P)-binding Rossmann-like Domain"/>
    <property type="match status" value="1"/>
</dbReference>
<evidence type="ECO:0000313" key="8">
    <source>
        <dbReference type="Proteomes" id="UP000473525"/>
    </source>
</evidence>